<protein>
    <submittedName>
        <fullName evidence="8">Utp12 domain-containing protein</fullName>
    </submittedName>
</protein>
<dbReference type="InterPro" id="IPR052414">
    <property type="entry name" value="U3_snoRNA-assoc_WDR"/>
</dbReference>
<keyword evidence="2" id="KW-0539">Nucleus</keyword>
<feature type="domain" description="Small-subunit processome Utp12" evidence="5">
    <location>
        <begin position="137"/>
        <end position="240"/>
    </location>
</feature>
<evidence type="ECO:0000256" key="3">
    <source>
        <dbReference type="ARBA" id="ARBA00038335"/>
    </source>
</evidence>
<dbReference type="EMBL" id="UYRR01034896">
    <property type="protein sequence ID" value="VDK62641.1"/>
    <property type="molecule type" value="Genomic_DNA"/>
</dbReference>
<organism evidence="8">
    <name type="scientific">Anisakis simplex</name>
    <name type="common">Herring worm</name>
    <dbReference type="NCBI Taxonomy" id="6269"/>
    <lineage>
        <taxon>Eukaryota</taxon>
        <taxon>Metazoa</taxon>
        <taxon>Ecdysozoa</taxon>
        <taxon>Nematoda</taxon>
        <taxon>Chromadorea</taxon>
        <taxon>Rhabditida</taxon>
        <taxon>Spirurina</taxon>
        <taxon>Ascaridomorpha</taxon>
        <taxon>Ascaridoidea</taxon>
        <taxon>Anisakidae</taxon>
        <taxon>Anisakis</taxon>
        <taxon>Anisakis simplex complex</taxon>
    </lineage>
</organism>
<evidence type="ECO:0000313" key="8">
    <source>
        <dbReference type="WBParaSite" id="ASIM_0001861401-mRNA-1"/>
    </source>
</evidence>
<dbReference type="PANTHER" id="PTHR44267:SF1">
    <property type="entry name" value="WD REPEAT-CONTAINING PROTEIN 43"/>
    <property type="match status" value="1"/>
</dbReference>
<evidence type="ECO:0000256" key="2">
    <source>
        <dbReference type="ARBA" id="ARBA00023242"/>
    </source>
</evidence>
<reference evidence="6 7" key="2">
    <citation type="submission" date="2018-11" db="EMBL/GenBank/DDBJ databases">
        <authorList>
            <consortium name="Pathogen Informatics"/>
        </authorList>
    </citation>
    <scope>NUCLEOTIDE SEQUENCE [LARGE SCALE GENOMIC DNA]</scope>
</reference>
<evidence type="ECO:0000256" key="1">
    <source>
        <dbReference type="ARBA" id="ARBA00004123"/>
    </source>
</evidence>
<dbReference type="Proteomes" id="UP000267096">
    <property type="component" value="Unassembled WGS sequence"/>
</dbReference>
<dbReference type="InterPro" id="IPR007148">
    <property type="entry name" value="SSU_processome_Utp12"/>
</dbReference>
<keyword evidence="7" id="KW-1185">Reference proteome</keyword>
<dbReference type="WBParaSite" id="ASIM_0001861401-mRNA-1">
    <property type="protein sequence ID" value="ASIM_0001861401-mRNA-1"/>
    <property type="gene ID" value="ASIM_0001861401"/>
</dbReference>
<sequence>MRSRTSQRTRTSISNDISNGPVCDHGLSNGNGDEPMDAVKMEHKSEIKVNGTPRSLKQQKKDMMDMILKDRLKALNDSIDKSDSISNDAESTTQLIENASTSKDGTVQQNASEAGDHSARRGESLAVLLSQGLTSGDAEKIDSVLSRSDPQTISATLNELPVTQILPLLKQIEFRFRNRKTLDVRCWARWMQCTISMHAPYLSTIGSLESELGTLYNWMRNRSANISSLYNLHGKFTLLLEQIERRANPKFFIFNQPTVLFNGMKLQKKQ</sequence>
<dbReference type="GO" id="GO:0000462">
    <property type="term" value="P:maturation of SSU-rRNA from tricistronic rRNA transcript (SSU-rRNA, 5.8S rRNA, LSU-rRNA)"/>
    <property type="evidence" value="ECO:0007669"/>
    <property type="project" value="TreeGrafter"/>
</dbReference>
<evidence type="ECO:0000256" key="4">
    <source>
        <dbReference type="SAM" id="MobiDB-lite"/>
    </source>
</evidence>
<dbReference type="PANTHER" id="PTHR44267">
    <property type="entry name" value="WD REPEAT-CONTAINING PROTEIN 43"/>
    <property type="match status" value="1"/>
</dbReference>
<proteinExistence type="inferred from homology"/>
<feature type="compositionally biased region" description="Polar residues" evidence="4">
    <location>
        <begin position="98"/>
        <end position="112"/>
    </location>
</feature>
<accession>A0A0M3KCB4</accession>
<dbReference type="Pfam" id="PF04003">
    <property type="entry name" value="Utp12"/>
    <property type="match status" value="1"/>
</dbReference>
<feature type="region of interest" description="Disordered" evidence="4">
    <location>
        <begin position="98"/>
        <end position="120"/>
    </location>
</feature>
<reference evidence="8" key="1">
    <citation type="submission" date="2017-02" db="UniProtKB">
        <authorList>
            <consortium name="WormBaseParasite"/>
        </authorList>
    </citation>
    <scope>IDENTIFICATION</scope>
</reference>
<dbReference type="OrthoDB" id="30195at2759"/>
<evidence type="ECO:0000313" key="6">
    <source>
        <dbReference type="EMBL" id="VDK62641.1"/>
    </source>
</evidence>
<dbReference type="GO" id="GO:0005730">
    <property type="term" value="C:nucleolus"/>
    <property type="evidence" value="ECO:0007669"/>
    <property type="project" value="TreeGrafter"/>
</dbReference>
<feature type="region of interest" description="Disordered" evidence="4">
    <location>
        <begin position="1"/>
        <end position="35"/>
    </location>
</feature>
<comment type="subcellular location">
    <subcellularLocation>
        <location evidence="1">Nucleus</location>
    </subcellularLocation>
</comment>
<dbReference type="AlphaFoldDB" id="A0A0M3KCB4"/>
<gene>
    <name evidence="6" type="ORF">ASIM_LOCUS18012</name>
</gene>
<name>A0A0M3KCB4_ANISI</name>
<evidence type="ECO:0000259" key="5">
    <source>
        <dbReference type="Pfam" id="PF04003"/>
    </source>
</evidence>
<evidence type="ECO:0000313" key="7">
    <source>
        <dbReference type="Proteomes" id="UP000267096"/>
    </source>
</evidence>
<comment type="similarity">
    <text evidence="3">Belongs to the UTP5 family.</text>
</comment>